<reference evidence="2 3" key="1">
    <citation type="journal article" date="2023" name="G3 (Bethesda)">
        <title>A chromosome-level genome assembly of Zasmidium syzygii isolated from banana leaves.</title>
        <authorList>
            <person name="van Westerhoven A.C."/>
            <person name="Mehrabi R."/>
            <person name="Talebi R."/>
            <person name="Steentjes M.B.F."/>
            <person name="Corcolon B."/>
            <person name="Chong P.A."/>
            <person name="Kema G.H.J."/>
            <person name="Seidl M.F."/>
        </authorList>
    </citation>
    <scope>NUCLEOTIDE SEQUENCE [LARGE SCALE GENOMIC DNA]</scope>
    <source>
        <strain evidence="2 3">P124</strain>
    </source>
</reference>
<dbReference type="CDD" id="cd02199">
    <property type="entry name" value="YjgF_YER057c_UK114_like_1"/>
    <property type="match status" value="1"/>
</dbReference>
<dbReference type="InterPro" id="IPR013813">
    <property type="entry name" value="Endoribo_LPSP/chorism_mut-like"/>
</dbReference>
<comment type="caution">
    <text evidence="2">The sequence shown here is derived from an EMBL/GenBank/DDBJ whole genome shotgun (WGS) entry which is preliminary data.</text>
</comment>
<dbReference type="PANTHER" id="PTHR43760">
    <property type="entry name" value="ENDORIBONUCLEASE-RELATED"/>
    <property type="match status" value="1"/>
</dbReference>
<dbReference type="SUPFAM" id="SSF53850">
    <property type="entry name" value="Periplasmic binding protein-like II"/>
    <property type="match status" value="1"/>
</dbReference>
<organism evidence="2 3">
    <name type="scientific">Zasmidium cellare</name>
    <name type="common">Wine cellar mold</name>
    <name type="synonym">Racodium cellare</name>
    <dbReference type="NCBI Taxonomy" id="395010"/>
    <lineage>
        <taxon>Eukaryota</taxon>
        <taxon>Fungi</taxon>
        <taxon>Dikarya</taxon>
        <taxon>Ascomycota</taxon>
        <taxon>Pezizomycotina</taxon>
        <taxon>Dothideomycetes</taxon>
        <taxon>Dothideomycetidae</taxon>
        <taxon>Mycosphaerellales</taxon>
        <taxon>Mycosphaerellaceae</taxon>
        <taxon>Zasmidium</taxon>
    </lineage>
</organism>
<accession>A0ABR0EPH7</accession>
<dbReference type="InterPro" id="IPR035959">
    <property type="entry name" value="RutC-like_sf"/>
</dbReference>
<dbReference type="PANTHER" id="PTHR43760:SF1">
    <property type="entry name" value="ENDORIBONUCLEASE L-PSP_CHORISMATE MUTASE-LIKE DOMAIN-CONTAINING PROTEIN"/>
    <property type="match status" value="1"/>
</dbReference>
<dbReference type="Gene3D" id="3.30.1330.40">
    <property type="entry name" value="RutC-like"/>
    <property type="match status" value="1"/>
</dbReference>
<dbReference type="SUPFAM" id="SSF55298">
    <property type="entry name" value="YjgF-like"/>
    <property type="match status" value="1"/>
</dbReference>
<evidence type="ECO:0000313" key="2">
    <source>
        <dbReference type="EMBL" id="KAK4503279.1"/>
    </source>
</evidence>
<gene>
    <name evidence="2" type="ORF">PRZ48_006707</name>
</gene>
<keyword evidence="3" id="KW-1185">Reference proteome</keyword>
<evidence type="ECO:0000259" key="1">
    <source>
        <dbReference type="Pfam" id="PF04069"/>
    </source>
</evidence>
<dbReference type="InterPro" id="IPR007210">
    <property type="entry name" value="ABC_Gly_betaine_transp_sub-bd"/>
</dbReference>
<dbReference type="Gene3D" id="3.40.190.100">
    <property type="entry name" value="Glycine betaine-binding periplasmic protein, domain 2"/>
    <property type="match status" value="1"/>
</dbReference>
<dbReference type="Pfam" id="PF04069">
    <property type="entry name" value="OpuAC"/>
    <property type="match status" value="1"/>
</dbReference>
<proteinExistence type="predicted"/>
<evidence type="ECO:0000313" key="3">
    <source>
        <dbReference type="Proteomes" id="UP001305779"/>
    </source>
</evidence>
<sequence>MTAVEGQHARLTIRQGRIDLSFHQVAGEVIAHVLQDPRLFLDSSTKPESAPTVNVEVSSAVHEDAFRALQKGETDILMGWFDGSHGKYVAPFRDEVIILGDASDSDTSPGPAVYNPYCIWAVPDYVPEAIVPDVESLADSAVVRRMTPEPSSGKYVLQGIGAGAGISNFSKEMIQEYGLEQQGYWFVIPLWHPQYLNGAHNLRALKEPKGLLRPVDDDRIVVRKAFVDSLPQGHRQSLLRVLSRVVLGNNRARFDSWFENGHVDIVERARELSRYVLPGEDIVEPHKLAIPQKNPTPTGAYKAFSVSRSGVVSTSFQLPWKLDVNLAKDSKPTLAAVGSVAKDAIQDSLTISEHEALHAIRIYALNLLAQLRDAADGDLGRIQLLRVDGFVATQQASQINVPRILDAASLLLNHALGPVQGAHARTAVIVHSNPLNVPTMLGATAELRW</sequence>
<dbReference type="Proteomes" id="UP001305779">
    <property type="component" value="Unassembled WGS sequence"/>
</dbReference>
<dbReference type="EMBL" id="JAXOVC010000004">
    <property type="protein sequence ID" value="KAK4503279.1"/>
    <property type="molecule type" value="Genomic_DNA"/>
</dbReference>
<name>A0ABR0EPH7_ZASCE</name>
<protein>
    <recommendedName>
        <fullName evidence="1">ABC-type glycine betaine transport system substrate-binding domain-containing protein</fullName>
    </recommendedName>
</protein>
<feature type="domain" description="ABC-type glycine betaine transport system substrate-binding" evidence="1">
    <location>
        <begin position="54"/>
        <end position="232"/>
    </location>
</feature>